<evidence type="ECO:0000256" key="1">
    <source>
        <dbReference type="ARBA" id="ARBA00022691"/>
    </source>
</evidence>
<evidence type="ECO:0000256" key="4">
    <source>
        <dbReference type="ARBA" id="ARBA00023014"/>
    </source>
</evidence>
<dbReference type="InterPro" id="IPR040087">
    <property type="entry name" value="MJ0021-like"/>
</dbReference>
<keyword evidence="3" id="KW-0408">Iron</keyword>
<proteinExistence type="predicted"/>
<evidence type="ECO:0000313" key="7">
    <source>
        <dbReference type="Proteomes" id="UP000272051"/>
    </source>
</evidence>
<dbReference type="Proteomes" id="UP000272051">
    <property type="component" value="Unassembled WGS sequence"/>
</dbReference>
<dbReference type="PROSITE" id="PS51918">
    <property type="entry name" value="RADICAL_SAM"/>
    <property type="match status" value="1"/>
</dbReference>
<dbReference type="CDD" id="cd01335">
    <property type="entry name" value="Radical_SAM"/>
    <property type="match status" value="1"/>
</dbReference>
<dbReference type="PANTHER" id="PTHR43288">
    <property type="entry name" value="BIOTIN SYNTHASE-RELATED PROTEIN, RADICAL SAM SUPERFAMILY"/>
    <property type="match status" value="1"/>
</dbReference>
<dbReference type="GO" id="GO:0046872">
    <property type="term" value="F:metal ion binding"/>
    <property type="evidence" value="ECO:0007669"/>
    <property type="project" value="UniProtKB-KW"/>
</dbReference>
<keyword evidence="4" id="KW-0411">Iron-sulfur</keyword>
<gene>
    <name evidence="6" type="ORF">DRJ33_05570</name>
</gene>
<reference evidence="6 7" key="1">
    <citation type="submission" date="2018-06" db="EMBL/GenBank/DDBJ databases">
        <title>Extensive metabolic versatility and redundancy in microbially diverse, dynamic hydrothermal sediments.</title>
        <authorList>
            <person name="Dombrowski N."/>
            <person name="Teske A."/>
            <person name="Baker B.J."/>
        </authorList>
    </citation>
    <scope>NUCLEOTIDE SEQUENCE [LARGE SCALE GENOMIC DNA]</scope>
    <source>
        <strain evidence="6">B34_G17</strain>
    </source>
</reference>
<evidence type="ECO:0000313" key="6">
    <source>
        <dbReference type="EMBL" id="RLE51596.1"/>
    </source>
</evidence>
<dbReference type="GO" id="GO:0003824">
    <property type="term" value="F:catalytic activity"/>
    <property type="evidence" value="ECO:0007669"/>
    <property type="project" value="InterPro"/>
</dbReference>
<comment type="caution">
    <text evidence="6">The sequence shown here is derived from an EMBL/GenBank/DDBJ whole genome shotgun (WGS) entry which is preliminary data.</text>
</comment>
<evidence type="ECO:0000256" key="2">
    <source>
        <dbReference type="ARBA" id="ARBA00022723"/>
    </source>
</evidence>
<keyword evidence="2" id="KW-0479">Metal-binding</keyword>
<dbReference type="Gene3D" id="3.20.20.70">
    <property type="entry name" value="Aldolase class I"/>
    <property type="match status" value="1"/>
</dbReference>
<dbReference type="EMBL" id="QMQX01000097">
    <property type="protein sequence ID" value="RLE51596.1"/>
    <property type="molecule type" value="Genomic_DNA"/>
</dbReference>
<evidence type="ECO:0000259" key="5">
    <source>
        <dbReference type="PROSITE" id="PS51918"/>
    </source>
</evidence>
<dbReference type="SUPFAM" id="SSF102114">
    <property type="entry name" value="Radical SAM enzymes"/>
    <property type="match status" value="1"/>
</dbReference>
<keyword evidence="1" id="KW-0949">S-adenosyl-L-methionine</keyword>
<accession>A0A497EWQ0</accession>
<organism evidence="6 7">
    <name type="scientific">Thermoproteota archaeon</name>
    <dbReference type="NCBI Taxonomy" id="2056631"/>
    <lineage>
        <taxon>Archaea</taxon>
        <taxon>Thermoproteota</taxon>
    </lineage>
</organism>
<dbReference type="AlphaFoldDB" id="A0A497EWQ0"/>
<dbReference type="SFLD" id="SFLDS00029">
    <property type="entry name" value="Radical_SAM"/>
    <property type="match status" value="1"/>
</dbReference>
<sequence>MNVCPHRSILRSTGGSLYIGSLPHGCRLCIKGRKLVLFITGLCNKHCFYCPLSESRKNVDKVFADEVEVSSDLEVILEAKAISAQGAGLTGGDPLLTPKKTLHYIKLLKEFFGKNFHIHLYTAGGNASKELLLQLKRQGLDEIRFHPETRWWKAIQKAISVGLETGAEMPVIPLKEHVALLKKFIIFLSKSRASFINLNELEICPPNYFSLRQRGFKLAEGSLSAVEGSEEAAYELLNWALQQGLDLNIHYCPSIVKDKAQVRKRLANRAKNVAKGYQRTIKTQALLEHNVIKLSKEINVTKRKICSSLNIKPNVIKLLKEENQTVIYLHPSIRVRELRNALGCTFSMPIKAKKVRVLPTYTRTEVSSNPLRCF</sequence>
<dbReference type="InterPro" id="IPR013785">
    <property type="entry name" value="Aldolase_TIM"/>
</dbReference>
<dbReference type="GO" id="GO:0051536">
    <property type="term" value="F:iron-sulfur cluster binding"/>
    <property type="evidence" value="ECO:0007669"/>
    <property type="project" value="UniProtKB-KW"/>
</dbReference>
<feature type="domain" description="Radical SAM core" evidence="5">
    <location>
        <begin position="28"/>
        <end position="246"/>
    </location>
</feature>
<dbReference type="PANTHER" id="PTHR43288:SF1">
    <property type="entry name" value="GLYCYL-RADICAL ENZYME ACTIVATING ENZYME MJ0021-RELATED"/>
    <property type="match status" value="1"/>
</dbReference>
<evidence type="ECO:0000256" key="3">
    <source>
        <dbReference type="ARBA" id="ARBA00023004"/>
    </source>
</evidence>
<dbReference type="SFLD" id="SFLDG01108">
    <property type="entry name" value="Uncharacterised_Radical_SAM_Su"/>
    <property type="match status" value="1"/>
</dbReference>
<dbReference type="Pfam" id="PF04055">
    <property type="entry name" value="Radical_SAM"/>
    <property type="match status" value="1"/>
</dbReference>
<name>A0A497EWQ0_9CREN</name>
<dbReference type="InterPro" id="IPR058240">
    <property type="entry name" value="rSAM_sf"/>
</dbReference>
<dbReference type="InterPro" id="IPR007197">
    <property type="entry name" value="rSAM"/>
</dbReference>
<protein>
    <submittedName>
        <fullName evidence="6">Radical SAM protein</fullName>
    </submittedName>
</protein>